<name>A0A420EAS5_9SPHN</name>
<sequence length="423" mass="47273">MEWTVRNTRGQVVETVSTCGSINSNAACERRTTNTYVRENLTTGSTNYSSRLTGTRKNYRYDCTGQLRVVGERSSSRSYYVGWNQYNEPVSGTPSPLVAEASTQTRNGSELNEWLDESDCEDKLDGKTCDNYAQVCIDDTPSKNIGGVNVRRDCWAWQRTYLCDANFVNDCDELKAKPQCALDHSECLSENSDGSCNLYDHWYDCTIGEDTDGEDKGFVCSGDLYCLDGECTQVEREASTEFQDAMVAVQAMGQMRDDFDPDAMELFAGEALKCTKKIFGLSNCCSGKGIPLVTPFLCNSEDRLVDEKDDAGLCHYVGTYCSDKVLGVCVTKKQSYCCFASKLTRIIQEQGRDQLGLDWGEKKEPECNGFTPEQFQHLNLALMDFAEVYEEFTDAVSLPDEVETSLQIQNKIEQYYDVASGGN</sequence>
<dbReference type="Proteomes" id="UP000284395">
    <property type="component" value="Unassembled WGS sequence"/>
</dbReference>
<accession>A0A420EAS5</accession>
<comment type="caution">
    <text evidence="1">The sequence shown here is derived from an EMBL/GenBank/DDBJ whole genome shotgun (WGS) entry which is preliminary data.</text>
</comment>
<dbReference type="AlphaFoldDB" id="A0A420EAS5"/>
<proteinExistence type="predicted"/>
<dbReference type="Pfam" id="PF06986">
    <property type="entry name" value="F_T4SS_TraN"/>
    <property type="match status" value="1"/>
</dbReference>
<dbReference type="EMBL" id="RAPF01000012">
    <property type="protein sequence ID" value="RKF17753.1"/>
    <property type="molecule type" value="Genomic_DNA"/>
</dbReference>
<organism evidence="1 2">
    <name type="scientific">Altericroceibacterium spongiae</name>
    <dbReference type="NCBI Taxonomy" id="2320269"/>
    <lineage>
        <taxon>Bacteria</taxon>
        <taxon>Pseudomonadati</taxon>
        <taxon>Pseudomonadota</taxon>
        <taxon>Alphaproteobacteria</taxon>
        <taxon>Sphingomonadales</taxon>
        <taxon>Erythrobacteraceae</taxon>
        <taxon>Altericroceibacterium</taxon>
    </lineage>
</organism>
<dbReference type="OrthoDB" id="5297981at2"/>
<evidence type="ECO:0000313" key="2">
    <source>
        <dbReference type="Proteomes" id="UP000284395"/>
    </source>
</evidence>
<gene>
    <name evidence="1" type="ORF">D6851_15745</name>
</gene>
<protein>
    <submittedName>
        <fullName evidence="1">Conjugal transfer protein TraN</fullName>
    </submittedName>
</protein>
<dbReference type="InterPro" id="IPR014121">
    <property type="entry name" value="TraN_Ftype"/>
</dbReference>
<reference evidence="1 2" key="1">
    <citation type="submission" date="2018-09" db="EMBL/GenBank/DDBJ databases">
        <title>Altererythrobacter spongiae sp. nov., isolated from a marine sponge.</title>
        <authorList>
            <person name="Zhuang L."/>
            <person name="Luo L."/>
        </authorList>
    </citation>
    <scope>NUCLEOTIDE SEQUENCE [LARGE SCALE GENOMIC DNA]</scope>
    <source>
        <strain evidence="1 2">HN-Y73</strain>
    </source>
</reference>
<evidence type="ECO:0000313" key="1">
    <source>
        <dbReference type="EMBL" id="RKF17753.1"/>
    </source>
</evidence>
<keyword evidence="2" id="KW-1185">Reference proteome</keyword>